<dbReference type="RefSeq" id="WP_197007596.1">
    <property type="nucleotide sequence ID" value="NZ_BONS01000046.1"/>
</dbReference>
<evidence type="ECO:0000313" key="1">
    <source>
        <dbReference type="EMBL" id="MBG6141132.1"/>
    </source>
</evidence>
<accession>A0A8J7KTU7</accession>
<protein>
    <submittedName>
        <fullName evidence="1">Uncharacterized protein</fullName>
    </submittedName>
</protein>
<gene>
    <name evidence="1" type="ORF">IW245_007326</name>
</gene>
<sequence>MLLDQLLARGRALAEALMVDACRIRRRTGATTDPATGTVTPTWITVYEGPCRFQQVGRLGQRADVAEASVVLLRAEVHLPLGPTVGLAVDDEIEPTRAQFDPDLIGRVMRVHDLEHKTAATARRVQTVETTG</sequence>
<evidence type="ECO:0000313" key="2">
    <source>
        <dbReference type="Proteomes" id="UP000622552"/>
    </source>
</evidence>
<organism evidence="1 2">
    <name type="scientific">Longispora fulva</name>
    <dbReference type="NCBI Taxonomy" id="619741"/>
    <lineage>
        <taxon>Bacteria</taxon>
        <taxon>Bacillati</taxon>
        <taxon>Actinomycetota</taxon>
        <taxon>Actinomycetes</taxon>
        <taxon>Micromonosporales</taxon>
        <taxon>Micromonosporaceae</taxon>
        <taxon>Longispora</taxon>
    </lineage>
</organism>
<keyword evidence="2" id="KW-1185">Reference proteome</keyword>
<comment type="caution">
    <text evidence="1">The sequence shown here is derived from an EMBL/GenBank/DDBJ whole genome shotgun (WGS) entry which is preliminary data.</text>
</comment>
<dbReference type="Pfam" id="PF19586">
    <property type="entry name" value="DUF6093"/>
    <property type="match status" value="1"/>
</dbReference>
<dbReference type="AlphaFoldDB" id="A0A8J7KTU7"/>
<dbReference type="InterPro" id="IPR046075">
    <property type="entry name" value="DUF6093"/>
</dbReference>
<dbReference type="Proteomes" id="UP000622552">
    <property type="component" value="Unassembled WGS sequence"/>
</dbReference>
<reference evidence="1" key="1">
    <citation type="submission" date="2020-11" db="EMBL/GenBank/DDBJ databases">
        <title>Sequencing the genomes of 1000 actinobacteria strains.</title>
        <authorList>
            <person name="Klenk H.-P."/>
        </authorList>
    </citation>
    <scope>NUCLEOTIDE SEQUENCE</scope>
    <source>
        <strain evidence="1">DSM 45356</strain>
    </source>
</reference>
<name>A0A8J7KTU7_9ACTN</name>
<proteinExistence type="predicted"/>
<dbReference type="EMBL" id="JADOUF010000001">
    <property type="protein sequence ID" value="MBG6141132.1"/>
    <property type="molecule type" value="Genomic_DNA"/>
</dbReference>